<feature type="transmembrane region" description="Helical" evidence="1">
    <location>
        <begin position="270"/>
        <end position="289"/>
    </location>
</feature>
<proteinExistence type="predicted"/>
<feature type="transmembrane region" description="Helical" evidence="1">
    <location>
        <begin position="45"/>
        <end position="64"/>
    </location>
</feature>
<keyword evidence="1" id="KW-0812">Transmembrane</keyword>
<feature type="transmembrane region" description="Helical" evidence="1">
    <location>
        <begin position="244"/>
        <end position="264"/>
    </location>
</feature>
<feature type="transmembrane region" description="Helical" evidence="1">
    <location>
        <begin position="214"/>
        <end position="237"/>
    </location>
</feature>
<dbReference type="Gene3D" id="1.10.3730.20">
    <property type="match status" value="1"/>
</dbReference>
<name>A0A0A1YF82_9PSED</name>
<dbReference type="Pfam" id="PF00892">
    <property type="entry name" value="EamA"/>
    <property type="match status" value="2"/>
</dbReference>
<evidence type="ECO:0000313" key="4">
    <source>
        <dbReference type="Proteomes" id="UP000030063"/>
    </source>
</evidence>
<feature type="transmembrane region" description="Helical" evidence="1">
    <location>
        <begin position="187"/>
        <end position="208"/>
    </location>
</feature>
<dbReference type="AlphaFoldDB" id="A0A0A1YF82"/>
<keyword evidence="1" id="KW-0472">Membrane</keyword>
<dbReference type="Proteomes" id="UP000030063">
    <property type="component" value="Unassembled WGS sequence"/>
</dbReference>
<sequence>MDTLMPSALVSNPMLRGILLTLVSVACFASHDAVAKYLAGLYPILLLTWFRYLSHTLLMGAVLLPKHGLSILRSQRPWLQLTRALALLGVSLLFVTGLRYVPLAEATAVIFLAPLLVTLLSATLLRERINLAQWLAVVLGFIGVLVIVRPAGAMFTPAILWPLGAALCFALYQILTRISAAHDSAATSNFLAGAINCLIVSLLIPFFWQTPQWQHLLGLLSLGVIGMCGHQLLILAFRQASPAILAPFSYGQLLFAGLFGWLVFDQVPDARALLGMALIMLAGLGIAYTQGRGR</sequence>
<dbReference type="GO" id="GO:0016020">
    <property type="term" value="C:membrane"/>
    <property type="evidence" value="ECO:0007669"/>
    <property type="project" value="InterPro"/>
</dbReference>
<dbReference type="InterPro" id="IPR000620">
    <property type="entry name" value="EamA_dom"/>
</dbReference>
<evidence type="ECO:0000259" key="2">
    <source>
        <dbReference type="Pfam" id="PF00892"/>
    </source>
</evidence>
<dbReference type="eggNOG" id="COG0697">
    <property type="taxonomic scope" value="Bacteria"/>
</dbReference>
<evidence type="ECO:0000256" key="1">
    <source>
        <dbReference type="SAM" id="Phobius"/>
    </source>
</evidence>
<keyword evidence="4" id="KW-1185">Reference proteome</keyword>
<dbReference type="EMBL" id="AWSQ01000009">
    <property type="protein sequence ID" value="KFX67668.1"/>
    <property type="molecule type" value="Genomic_DNA"/>
</dbReference>
<feature type="domain" description="EamA" evidence="2">
    <location>
        <begin position="16"/>
        <end position="148"/>
    </location>
</feature>
<dbReference type="STRING" id="1395571.TMS3_0120850"/>
<organism evidence="3 4">
    <name type="scientific">Pseudomonas taeanensis MS-3</name>
    <dbReference type="NCBI Taxonomy" id="1395571"/>
    <lineage>
        <taxon>Bacteria</taxon>
        <taxon>Pseudomonadati</taxon>
        <taxon>Pseudomonadota</taxon>
        <taxon>Gammaproteobacteria</taxon>
        <taxon>Pseudomonadales</taxon>
        <taxon>Pseudomonadaceae</taxon>
        <taxon>Pseudomonas</taxon>
    </lineage>
</organism>
<protein>
    <submittedName>
        <fullName evidence="3">Membrane protein</fullName>
    </submittedName>
</protein>
<accession>A0A0A1YF82</accession>
<dbReference type="PANTHER" id="PTHR22911:SF103">
    <property type="entry name" value="BLR2811 PROTEIN"/>
    <property type="match status" value="1"/>
</dbReference>
<feature type="transmembrane region" description="Helical" evidence="1">
    <location>
        <begin position="84"/>
        <end position="101"/>
    </location>
</feature>
<evidence type="ECO:0000313" key="3">
    <source>
        <dbReference type="EMBL" id="KFX67668.1"/>
    </source>
</evidence>
<dbReference type="PANTHER" id="PTHR22911">
    <property type="entry name" value="ACYL-MALONYL CONDENSING ENZYME-RELATED"/>
    <property type="match status" value="1"/>
</dbReference>
<gene>
    <name evidence="3" type="ORF">TMS3_0120850</name>
</gene>
<keyword evidence="1" id="KW-1133">Transmembrane helix</keyword>
<feature type="transmembrane region" description="Helical" evidence="1">
    <location>
        <begin position="107"/>
        <end position="125"/>
    </location>
</feature>
<feature type="domain" description="EamA" evidence="2">
    <location>
        <begin position="157"/>
        <end position="285"/>
    </location>
</feature>
<feature type="transmembrane region" description="Helical" evidence="1">
    <location>
        <begin position="158"/>
        <end position="175"/>
    </location>
</feature>
<dbReference type="InterPro" id="IPR037185">
    <property type="entry name" value="EmrE-like"/>
</dbReference>
<feature type="transmembrane region" description="Helical" evidence="1">
    <location>
        <begin position="132"/>
        <end position="152"/>
    </location>
</feature>
<dbReference type="SUPFAM" id="SSF103481">
    <property type="entry name" value="Multidrug resistance efflux transporter EmrE"/>
    <property type="match status" value="2"/>
</dbReference>
<reference evidence="3 4" key="1">
    <citation type="journal article" date="2014" name="Genome Announc.">
        <title>Draft Genome Sequence of Petroleum Oil-Degrading Marine Bacterium Pseudomonas taeanensis Strain MS-3, Isolated from a Crude Oil-Contaminated Seashore.</title>
        <authorList>
            <person name="Lee S.Y."/>
            <person name="Kim S.H."/>
            <person name="Lee D.G."/>
            <person name="Shin S."/>
            <person name="Yun S.H."/>
            <person name="Choi C.W."/>
            <person name="Chung Y.H."/>
            <person name="Choi J.S."/>
            <person name="Kahng H.Y."/>
            <person name="Kim S.I."/>
        </authorList>
    </citation>
    <scope>NUCLEOTIDE SEQUENCE [LARGE SCALE GENOMIC DNA]</scope>
    <source>
        <strain evidence="3 4">MS-3</strain>
    </source>
</reference>
<comment type="caution">
    <text evidence="3">The sequence shown here is derived from an EMBL/GenBank/DDBJ whole genome shotgun (WGS) entry which is preliminary data.</text>
</comment>